<reference evidence="1" key="1">
    <citation type="journal article" date="2021" name="Environ. Microbiol.">
        <title>Gene family expansions and transcriptome signatures uncover fungal adaptations to wood decay.</title>
        <authorList>
            <person name="Hage H."/>
            <person name="Miyauchi S."/>
            <person name="Viragh M."/>
            <person name="Drula E."/>
            <person name="Min B."/>
            <person name="Chaduli D."/>
            <person name="Navarro D."/>
            <person name="Favel A."/>
            <person name="Norest M."/>
            <person name="Lesage-Meessen L."/>
            <person name="Balint B."/>
            <person name="Merenyi Z."/>
            <person name="de Eugenio L."/>
            <person name="Morin E."/>
            <person name="Martinez A.T."/>
            <person name="Baldrian P."/>
            <person name="Stursova M."/>
            <person name="Martinez M.J."/>
            <person name="Novotny C."/>
            <person name="Magnuson J.K."/>
            <person name="Spatafora J.W."/>
            <person name="Maurice S."/>
            <person name="Pangilinan J."/>
            <person name="Andreopoulos W."/>
            <person name="LaButti K."/>
            <person name="Hundley H."/>
            <person name="Na H."/>
            <person name="Kuo A."/>
            <person name="Barry K."/>
            <person name="Lipzen A."/>
            <person name="Henrissat B."/>
            <person name="Riley R."/>
            <person name="Ahrendt S."/>
            <person name="Nagy L.G."/>
            <person name="Grigoriev I.V."/>
            <person name="Martin F."/>
            <person name="Rosso M.N."/>
        </authorList>
    </citation>
    <scope>NUCLEOTIDE SEQUENCE</scope>
    <source>
        <strain evidence="1">CBS 384.51</strain>
    </source>
</reference>
<evidence type="ECO:0000313" key="2">
    <source>
        <dbReference type="Proteomes" id="UP001055072"/>
    </source>
</evidence>
<sequence>MPGSSSLDLMMADEYARMAGVPYGGPVASSSHNNAEGSSRRKACHDDNNDMTFGHIPMAPPFNSSAGGYSAFTHNLLGLGELAIPHDNGGFYQSFYGGSSSHLVDTPAPTAPTSSEAAESFGVYEFNFPDDLLATIVDTSVPLPAPVESSRVPVDSPVHNLPSTSSSPTAPSAEILVSHPSTPASKKHNTTPSYTPAHTPTATH</sequence>
<proteinExistence type="predicted"/>
<gene>
    <name evidence="1" type="ORF">BDY19DRAFT_944546</name>
</gene>
<accession>A0ACB8U494</accession>
<dbReference type="Proteomes" id="UP001055072">
    <property type="component" value="Unassembled WGS sequence"/>
</dbReference>
<evidence type="ECO:0000313" key="1">
    <source>
        <dbReference type="EMBL" id="KAI0089173.1"/>
    </source>
</evidence>
<keyword evidence="2" id="KW-1185">Reference proteome</keyword>
<comment type="caution">
    <text evidence="1">The sequence shown here is derived from an EMBL/GenBank/DDBJ whole genome shotgun (WGS) entry which is preliminary data.</text>
</comment>
<name>A0ACB8U494_9APHY</name>
<protein>
    <submittedName>
        <fullName evidence="1">Uncharacterized protein</fullName>
    </submittedName>
</protein>
<dbReference type="EMBL" id="MU274911">
    <property type="protein sequence ID" value="KAI0089173.1"/>
    <property type="molecule type" value="Genomic_DNA"/>
</dbReference>
<organism evidence="1 2">
    <name type="scientific">Irpex rosettiformis</name>
    <dbReference type="NCBI Taxonomy" id="378272"/>
    <lineage>
        <taxon>Eukaryota</taxon>
        <taxon>Fungi</taxon>
        <taxon>Dikarya</taxon>
        <taxon>Basidiomycota</taxon>
        <taxon>Agaricomycotina</taxon>
        <taxon>Agaricomycetes</taxon>
        <taxon>Polyporales</taxon>
        <taxon>Irpicaceae</taxon>
        <taxon>Irpex</taxon>
    </lineage>
</organism>